<protein>
    <submittedName>
        <fullName evidence="1">Uncharacterized protein</fullName>
    </submittedName>
</protein>
<accession>A3U4B0</accession>
<gene>
    <name evidence="1" type="ORF">OB2597_18846</name>
</gene>
<dbReference type="HOGENOM" id="CLU_3170902_0_0_5"/>
<reference evidence="1 2" key="1">
    <citation type="journal article" date="2010" name="J. Bacteriol.">
        <title>Genome sequences of Oceanicola granulosus HTCC2516(T) and Oceanicola batsensis HTCC2597(TDelta).</title>
        <authorList>
            <person name="Thrash J.C."/>
            <person name="Cho J.C."/>
            <person name="Vergin K.L."/>
            <person name="Giovannoni S.J."/>
        </authorList>
    </citation>
    <scope>NUCLEOTIDE SEQUENCE [LARGE SCALE GENOMIC DNA]</scope>
    <source>
        <strain evidence="2">ATCC BAA-863 / DSM 15984 / KCTC 12145 / HTCC2597</strain>
    </source>
</reference>
<evidence type="ECO:0000313" key="1">
    <source>
        <dbReference type="EMBL" id="EAQ01011.1"/>
    </source>
</evidence>
<comment type="caution">
    <text evidence="1">The sequence shown here is derived from an EMBL/GenBank/DDBJ whole genome shotgun (WGS) entry which is preliminary data.</text>
</comment>
<proteinExistence type="predicted"/>
<dbReference type="AlphaFoldDB" id="A3U4B0"/>
<dbReference type="EMBL" id="AAMO01000022">
    <property type="protein sequence ID" value="EAQ01011.1"/>
    <property type="molecule type" value="Genomic_DNA"/>
</dbReference>
<sequence length="47" mass="5404">MTIDAKVRHAVVRIDLLLRNSFIIELCVVELEKELIALVVLTQEGWL</sequence>
<name>A3U4B0_PSEBH</name>
<evidence type="ECO:0000313" key="2">
    <source>
        <dbReference type="Proteomes" id="UP000004318"/>
    </source>
</evidence>
<keyword evidence="2" id="KW-1185">Reference proteome</keyword>
<dbReference type="Proteomes" id="UP000004318">
    <property type="component" value="Unassembled WGS sequence"/>
</dbReference>
<organism evidence="1 2">
    <name type="scientific">Pseudooceanicola batsensis (strain ATCC BAA-863 / DSM 15984 / KCTC 12145 / HTCC2597)</name>
    <name type="common">Oceanicola batsensis</name>
    <dbReference type="NCBI Taxonomy" id="252305"/>
    <lineage>
        <taxon>Bacteria</taxon>
        <taxon>Pseudomonadati</taxon>
        <taxon>Pseudomonadota</taxon>
        <taxon>Alphaproteobacteria</taxon>
        <taxon>Rhodobacterales</taxon>
        <taxon>Paracoccaceae</taxon>
        <taxon>Pseudooceanicola</taxon>
    </lineage>
</organism>